<evidence type="ECO:0000313" key="1">
    <source>
        <dbReference type="EMBL" id="KAK3796748.1"/>
    </source>
</evidence>
<protein>
    <submittedName>
        <fullName evidence="1">Uncharacterized protein</fullName>
    </submittedName>
</protein>
<dbReference type="AlphaFoldDB" id="A0AAE1AZ50"/>
<sequence>MVILGRENVIQARKSQFGNIRAALARLASLLGNGLRESLLGKTVTWHPKGTNQVSQFQVGQVGAGRRIRPVPLKPTSLLTPRESVAHATFMYVINVLEF</sequence>
<keyword evidence="2" id="KW-1185">Reference proteome</keyword>
<evidence type="ECO:0000313" key="2">
    <source>
        <dbReference type="Proteomes" id="UP001283361"/>
    </source>
</evidence>
<gene>
    <name evidence="1" type="ORF">RRG08_055096</name>
</gene>
<name>A0AAE1AZ50_9GAST</name>
<dbReference type="EMBL" id="JAWDGP010000849">
    <property type="protein sequence ID" value="KAK3796748.1"/>
    <property type="molecule type" value="Genomic_DNA"/>
</dbReference>
<dbReference type="Proteomes" id="UP001283361">
    <property type="component" value="Unassembled WGS sequence"/>
</dbReference>
<accession>A0AAE1AZ50</accession>
<proteinExistence type="predicted"/>
<reference evidence="1" key="1">
    <citation type="journal article" date="2023" name="G3 (Bethesda)">
        <title>A reference genome for the long-term kleptoplast-retaining sea slug Elysia crispata morphotype clarki.</title>
        <authorList>
            <person name="Eastman K.E."/>
            <person name="Pendleton A.L."/>
            <person name="Shaikh M.A."/>
            <person name="Suttiyut T."/>
            <person name="Ogas R."/>
            <person name="Tomko P."/>
            <person name="Gavelis G."/>
            <person name="Widhalm J.R."/>
            <person name="Wisecaver J.H."/>
        </authorList>
    </citation>
    <scope>NUCLEOTIDE SEQUENCE</scope>
    <source>
        <strain evidence="1">ECLA1</strain>
    </source>
</reference>
<organism evidence="1 2">
    <name type="scientific">Elysia crispata</name>
    <name type="common">lettuce slug</name>
    <dbReference type="NCBI Taxonomy" id="231223"/>
    <lineage>
        <taxon>Eukaryota</taxon>
        <taxon>Metazoa</taxon>
        <taxon>Spiralia</taxon>
        <taxon>Lophotrochozoa</taxon>
        <taxon>Mollusca</taxon>
        <taxon>Gastropoda</taxon>
        <taxon>Heterobranchia</taxon>
        <taxon>Euthyneura</taxon>
        <taxon>Panpulmonata</taxon>
        <taxon>Sacoglossa</taxon>
        <taxon>Placobranchoidea</taxon>
        <taxon>Plakobranchidae</taxon>
        <taxon>Elysia</taxon>
    </lineage>
</organism>
<comment type="caution">
    <text evidence="1">The sequence shown here is derived from an EMBL/GenBank/DDBJ whole genome shotgun (WGS) entry which is preliminary data.</text>
</comment>